<reference evidence="2 3" key="1">
    <citation type="submission" date="2015-03" db="EMBL/GenBank/DDBJ databases">
        <authorList>
            <person name="Murphy D."/>
        </authorList>
    </citation>
    <scope>NUCLEOTIDE SEQUENCE [LARGE SCALE GENOMIC DNA]</scope>
    <source>
        <strain evidence="2 3">BR165/97</strain>
    </source>
</reference>
<proteinExistence type="predicted"/>
<feature type="region of interest" description="Disordered" evidence="1">
    <location>
        <begin position="1"/>
        <end position="30"/>
    </location>
</feature>
<feature type="compositionally biased region" description="Basic and acidic residues" evidence="1">
    <location>
        <begin position="13"/>
        <end position="22"/>
    </location>
</feature>
<dbReference type="OrthoDB" id="6594213at2"/>
<evidence type="ECO:0000256" key="1">
    <source>
        <dbReference type="SAM" id="MobiDB-lite"/>
    </source>
</evidence>
<dbReference type="EMBL" id="CPZJ01000019">
    <property type="protein sequence ID" value="CNG48470.1"/>
    <property type="molecule type" value="Genomic_DNA"/>
</dbReference>
<name>A0A0T9MUG1_YERIN</name>
<sequence>MNTQTSRPPLPESTERYEEKETTMSTQNGIAKKSALSREFDNAIQEVAMAEEAHAHYGETFCFRDAVHYWLFGFFSSFKKH</sequence>
<evidence type="ECO:0000313" key="2">
    <source>
        <dbReference type="EMBL" id="CNG48470.1"/>
    </source>
</evidence>
<dbReference type="Proteomes" id="UP000038750">
    <property type="component" value="Unassembled WGS sequence"/>
</dbReference>
<accession>A0A0T9MUG1</accession>
<protein>
    <submittedName>
        <fullName evidence="2">Uncharacterized protein</fullName>
    </submittedName>
</protein>
<organism evidence="2 3">
    <name type="scientific">Yersinia intermedia</name>
    <dbReference type="NCBI Taxonomy" id="631"/>
    <lineage>
        <taxon>Bacteria</taxon>
        <taxon>Pseudomonadati</taxon>
        <taxon>Pseudomonadota</taxon>
        <taxon>Gammaproteobacteria</taxon>
        <taxon>Enterobacterales</taxon>
        <taxon>Yersiniaceae</taxon>
        <taxon>Yersinia</taxon>
    </lineage>
</organism>
<gene>
    <name evidence="2" type="ORF">ERS008530_03878</name>
</gene>
<dbReference type="AlphaFoldDB" id="A0A0T9MUG1"/>
<evidence type="ECO:0000313" key="3">
    <source>
        <dbReference type="Proteomes" id="UP000038750"/>
    </source>
</evidence>
<dbReference type="RefSeq" id="WP_050074455.1">
    <property type="nucleotide sequence ID" value="NZ_CPZJ01000019.1"/>
</dbReference>